<evidence type="ECO:0000313" key="26">
    <source>
        <dbReference type="Proteomes" id="UP001141806"/>
    </source>
</evidence>
<evidence type="ECO:0000256" key="13">
    <source>
        <dbReference type="ARBA" id="ARBA00022777"/>
    </source>
</evidence>
<evidence type="ECO:0000256" key="2">
    <source>
        <dbReference type="ARBA" id="ARBA00008684"/>
    </source>
</evidence>
<evidence type="ECO:0000256" key="16">
    <source>
        <dbReference type="ARBA" id="ARBA00023136"/>
    </source>
</evidence>
<dbReference type="FunFam" id="3.80.10.10:FF:000041">
    <property type="entry name" value="LRR receptor-like serine/threonine-protein kinase ERECTA"/>
    <property type="match status" value="1"/>
</dbReference>
<keyword evidence="18" id="KW-0325">Glycoprotein</keyword>
<dbReference type="Pfam" id="PF00560">
    <property type="entry name" value="LRR_1"/>
    <property type="match status" value="9"/>
</dbReference>
<dbReference type="CDD" id="cd14066">
    <property type="entry name" value="STKc_IRAK"/>
    <property type="match status" value="1"/>
</dbReference>
<comment type="caution">
    <text evidence="25">The sequence shown here is derived from an EMBL/GenBank/DDBJ whole genome shotgun (WGS) entry which is preliminary data.</text>
</comment>
<proteinExistence type="inferred from homology"/>
<organism evidence="25 26">
    <name type="scientific">Protea cynaroides</name>
    <dbReference type="NCBI Taxonomy" id="273540"/>
    <lineage>
        <taxon>Eukaryota</taxon>
        <taxon>Viridiplantae</taxon>
        <taxon>Streptophyta</taxon>
        <taxon>Embryophyta</taxon>
        <taxon>Tracheophyta</taxon>
        <taxon>Spermatophyta</taxon>
        <taxon>Magnoliopsida</taxon>
        <taxon>Proteales</taxon>
        <taxon>Proteaceae</taxon>
        <taxon>Protea</taxon>
    </lineage>
</organism>
<evidence type="ECO:0000256" key="17">
    <source>
        <dbReference type="ARBA" id="ARBA00023170"/>
    </source>
</evidence>
<keyword evidence="11" id="KW-0677">Repeat</keyword>
<feature type="binding site" evidence="21">
    <location>
        <position position="689"/>
    </location>
    <ligand>
        <name>ATP</name>
        <dbReference type="ChEBI" id="CHEBI:30616"/>
    </ligand>
</feature>
<dbReference type="GO" id="GO:0005886">
    <property type="term" value="C:plasma membrane"/>
    <property type="evidence" value="ECO:0007669"/>
    <property type="project" value="UniProtKB-SubCell"/>
</dbReference>
<dbReference type="InterPro" id="IPR011009">
    <property type="entry name" value="Kinase-like_dom_sf"/>
</dbReference>
<evidence type="ECO:0000256" key="23">
    <source>
        <dbReference type="SAM" id="SignalP"/>
    </source>
</evidence>
<evidence type="ECO:0000256" key="3">
    <source>
        <dbReference type="ARBA" id="ARBA00012513"/>
    </source>
</evidence>
<dbReference type="Pfam" id="PF08263">
    <property type="entry name" value="LRRNT_2"/>
    <property type="match status" value="1"/>
</dbReference>
<evidence type="ECO:0000256" key="21">
    <source>
        <dbReference type="PROSITE-ProRule" id="PRU10141"/>
    </source>
</evidence>
<dbReference type="InterPro" id="IPR051716">
    <property type="entry name" value="Plant_RL_S/T_kinase"/>
</dbReference>
<dbReference type="PANTHER" id="PTHR48053">
    <property type="entry name" value="LEUCINE RICH REPEAT FAMILY PROTEIN, EXPRESSED"/>
    <property type="match status" value="1"/>
</dbReference>
<evidence type="ECO:0000313" key="25">
    <source>
        <dbReference type="EMBL" id="KAJ4959440.1"/>
    </source>
</evidence>
<keyword evidence="13" id="KW-0418">Kinase</keyword>
<dbReference type="Proteomes" id="UP001141806">
    <property type="component" value="Unassembled WGS sequence"/>
</dbReference>
<dbReference type="Gene3D" id="3.80.10.10">
    <property type="entry name" value="Ribonuclease Inhibitor"/>
    <property type="match status" value="2"/>
</dbReference>
<evidence type="ECO:0000259" key="24">
    <source>
        <dbReference type="PROSITE" id="PS50011"/>
    </source>
</evidence>
<sequence>MSFKKTMLVIFLQYMVVAFCKHHQHSLLTDKAALLDFRMAINSDPNSVLSNWDEATNVCNFTKVKCDWRHHRVVTLMLNRTGISGWLSLSIANLTGLRSLFLSDNNLHGSIPPELASLRHLQRLWLDGNNLEGGIPDSLSLLSKLFAIRLGSNNLTGTIPASIFSNCTALQYVDLSENSLTGKIPAEIGIPPEIWLISLYTNSLTGNIPVTLSNLSKLYLLDVENNFLSGELPSKTVEKLQELGILHLSLNNIVSHDSNTNLEPFFTSLTKCPSLTDLELAGMGLGGRLPNTIGQLGNGLFNLQLQENHIVGPIPPNIVYLSNLTLLNLSSNHLNGTIPVELGHFKMLEQLILSNNSLTGAIPATLGQITSLGLLDLSQNNLVGGIPPTLGNLSRLLLLFLNNNQLSGAIPPEIGHCKDLIKLDLSYNRLTGRIPQEISGLSEIRIFLNLSHNFLQGNLPLEISKMESVQELDLSANNLSGIIFPQLSNCIAVTLINLSHNSLEGQLPKSLGDLRNLEVLDVSNNSLSGRIPESLCGCPVLTKLNLSFNDFNGSIPTGGIFNLVTDSTFLGNIHLCGSVLRLHICQKKRHWIHSHKFLIMFGTIASASAFLAIIICVIGLRCTKGMLFSGKEEAFSHSTPALKSNFPRLTYRELSEATRGFDQEGLIGSGSYGLVYKGVLGDGTVVAIKVLKLQTGNSTKSFSRECQVLKRIRHRNLMRIITACSLPDFKALVLPYMVNGSLESHLYPHQGTGLGSASSDLSLIQRINICSDIAEGMAYLHHHSPIKVIHCDLKPSNVLLNDDMTALVSDFGIARLVMSVGAGNSAVIDKMGNSTADMLTGSIGYIAPEYAYGSQTSTKGDVYSFGILVLEMVTRKRPTDDMFVGDLSLHKWVKSQYHAGRVEKVIDSSLMRAARDQAPEVQKTWEVAICELIELGLLCTQEALSTRPSMLDAADDLDRLKRYIDGDTTATFASSLGISSSTVEVD</sequence>
<feature type="transmembrane region" description="Helical" evidence="22">
    <location>
        <begin position="597"/>
        <end position="620"/>
    </location>
</feature>
<protein>
    <recommendedName>
        <fullName evidence="3">non-specific serine/threonine protein kinase</fullName>
        <ecNumber evidence="3">2.7.11.1</ecNumber>
    </recommendedName>
</protein>
<keyword evidence="16 22" id="KW-0472">Membrane</keyword>
<evidence type="ECO:0000256" key="15">
    <source>
        <dbReference type="ARBA" id="ARBA00022989"/>
    </source>
</evidence>
<comment type="similarity">
    <text evidence="2">Belongs to the protein kinase superfamily. Ser/Thr protein kinase family.</text>
</comment>
<dbReference type="Pfam" id="PF13855">
    <property type="entry name" value="LRR_8"/>
    <property type="match status" value="1"/>
</dbReference>
<dbReference type="PROSITE" id="PS50011">
    <property type="entry name" value="PROTEIN_KINASE_DOM"/>
    <property type="match status" value="1"/>
</dbReference>
<comment type="catalytic activity">
    <reaction evidence="20">
        <text>L-seryl-[protein] + ATP = O-phospho-L-seryl-[protein] + ADP + H(+)</text>
        <dbReference type="Rhea" id="RHEA:17989"/>
        <dbReference type="Rhea" id="RHEA-COMP:9863"/>
        <dbReference type="Rhea" id="RHEA-COMP:11604"/>
        <dbReference type="ChEBI" id="CHEBI:15378"/>
        <dbReference type="ChEBI" id="CHEBI:29999"/>
        <dbReference type="ChEBI" id="CHEBI:30616"/>
        <dbReference type="ChEBI" id="CHEBI:83421"/>
        <dbReference type="ChEBI" id="CHEBI:456216"/>
        <dbReference type="EC" id="2.7.11.1"/>
    </reaction>
</comment>
<keyword evidence="6" id="KW-0597">Phosphoprotein</keyword>
<feature type="chain" id="PRO_5040303968" description="non-specific serine/threonine protein kinase" evidence="23">
    <location>
        <begin position="23"/>
        <end position="986"/>
    </location>
</feature>
<evidence type="ECO:0000256" key="18">
    <source>
        <dbReference type="ARBA" id="ARBA00023180"/>
    </source>
</evidence>
<dbReference type="SUPFAM" id="SSF56112">
    <property type="entry name" value="Protein kinase-like (PK-like)"/>
    <property type="match status" value="1"/>
</dbReference>
<evidence type="ECO:0000256" key="4">
    <source>
        <dbReference type="ARBA" id="ARBA00022475"/>
    </source>
</evidence>
<dbReference type="InterPro" id="IPR008271">
    <property type="entry name" value="Ser/Thr_kinase_AS"/>
</dbReference>
<dbReference type="FunFam" id="3.80.10.10:FF:000095">
    <property type="entry name" value="LRR receptor-like serine/threonine-protein kinase GSO1"/>
    <property type="match status" value="2"/>
</dbReference>
<dbReference type="InterPro" id="IPR003591">
    <property type="entry name" value="Leu-rich_rpt_typical-subtyp"/>
</dbReference>
<feature type="domain" description="Protein kinase" evidence="24">
    <location>
        <begin position="661"/>
        <end position="964"/>
    </location>
</feature>
<dbReference type="InterPro" id="IPR032675">
    <property type="entry name" value="LRR_dom_sf"/>
</dbReference>
<dbReference type="Gene3D" id="3.30.200.20">
    <property type="entry name" value="Phosphorylase Kinase, domain 1"/>
    <property type="match status" value="1"/>
</dbReference>
<keyword evidence="8" id="KW-0808">Transferase</keyword>
<keyword evidence="12 21" id="KW-0547">Nucleotide-binding</keyword>
<evidence type="ECO:0000256" key="20">
    <source>
        <dbReference type="ARBA" id="ARBA00048679"/>
    </source>
</evidence>
<dbReference type="Gene3D" id="1.10.510.10">
    <property type="entry name" value="Transferase(Phosphotransferase) domain 1"/>
    <property type="match status" value="1"/>
</dbReference>
<keyword evidence="5" id="KW-0723">Serine/threonine-protein kinase</keyword>
<keyword evidence="4" id="KW-1003">Cell membrane</keyword>
<evidence type="ECO:0000256" key="8">
    <source>
        <dbReference type="ARBA" id="ARBA00022679"/>
    </source>
</evidence>
<evidence type="ECO:0000256" key="12">
    <source>
        <dbReference type="ARBA" id="ARBA00022741"/>
    </source>
</evidence>
<dbReference type="AlphaFoldDB" id="A0A9Q0H7A9"/>
<reference evidence="25" key="1">
    <citation type="journal article" date="2023" name="Plant J.">
        <title>The genome of the king protea, Protea cynaroides.</title>
        <authorList>
            <person name="Chang J."/>
            <person name="Duong T.A."/>
            <person name="Schoeman C."/>
            <person name="Ma X."/>
            <person name="Roodt D."/>
            <person name="Barker N."/>
            <person name="Li Z."/>
            <person name="Van de Peer Y."/>
            <person name="Mizrachi E."/>
        </authorList>
    </citation>
    <scope>NUCLEOTIDE SEQUENCE</scope>
    <source>
        <tissue evidence="25">Young leaves</tissue>
    </source>
</reference>
<evidence type="ECO:0000256" key="6">
    <source>
        <dbReference type="ARBA" id="ARBA00022553"/>
    </source>
</evidence>
<evidence type="ECO:0000256" key="22">
    <source>
        <dbReference type="SAM" id="Phobius"/>
    </source>
</evidence>
<dbReference type="FunFam" id="1.10.510.10:FF:000358">
    <property type="entry name" value="Putative leucine-rich repeat receptor-like serine/threonine-protein kinase"/>
    <property type="match status" value="1"/>
</dbReference>
<dbReference type="EC" id="2.7.11.1" evidence="3"/>
<evidence type="ECO:0000256" key="10">
    <source>
        <dbReference type="ARBA" id="ARBA00022729"/>
    </source>
</evidence>
<dbReference type="SMART" id="SM00220">
    <property type="entry name" value="S_TKc"/>
    <property type="match status" value="1"/>
</dbReference>
<dbReference type="InterPro" id="IPR013210">
    <property type="entry name" value="LRR_N_plant-typ"/>
</dbReference>
<comment type="catalytic activity">
    <reaction evidence="19">
        <text>L-threonyl-[protein] + ATP = O-phospho-L-threonyl-[protein] + ADP + H(+)</text>
        <dbReference type="Rhea" id="RHEA:46608"/>
        <dbReference type="Rhea" id="RHEA-COMP:11060"/>
        <dbReference type="Rhea" id="RHEA-COMP:11605"/>
        <dbReference type="ChEBI" id="CHEBI:15378"/>
        <dbReference type="ChEBI" id="CHEBI:30013"/>
        <dbReference type="ChEBI" id="CHEBI:30616"/>
        <dbReference type="ChEBI" id="CHEBI:61977"/>
        <dbReference type="ChEBI" id="CHEBI:456216"/>
        <dbReference type="EC" id="2.7.11.1"/>
    </reaction>
</comment>
<keyword evidence="7" id="KW-0433">Leucine-rich repeat</keyword>
<keyword evidence="15 22" id="KW-1133">Transmembrane helix</keyword>
<keyword evidence="17" id="KW-0675">Receptor</keyword>
<name>A0A9Q0H7A9_9MAGN</name>
<dbReference type="InterPro" id="IPR001611">
    <property type="entry name" value="Leu-rich_rpt"/>
</dbReference>
<dbReference type="GO" id="GO:0004674">
    <property type="term" value="F:protein serine/threonine kinase activity"/>
    <property type="evidence" value="ECO:0007669"/>
    <property type="project" value="UniProtKB-KW"/>
</dbReference>
<dbReference type="FunFam" id="3.30.200.20:FF:000543">
    <property type="entry name" value="Putative leucine-rich repeat receptor-like serine/threonine-protein kinase"/>
    <property type="match status" value="1"/>
</dbReference>
<evidence type="ECO:0000256" key="1">
    <source>
        <dbReference type="ARBA" id="ARBA00004162"/>
    </source>
</evidence>
<feature type="signal peptide" evidence="23">
    <location>
        <begin position="1"/>
        <end position="22"/>
    </location>
</feature>
<dbReference type="GO" id="GO:0005524">
    <property type="term" value="F:ATP binding"/>
    <property type="evidence" value="ECO:0007669"/>
    <property type="project" value="UniProtKB-UniRule"/>
</dbReference>
<evidence type="ECO:0000256" key="7">
    <source>
        <dbReference type="ARBA" id="ARBA00022614"/>
    </source>
</evidence>
<dbReference type="InterPro" id="IPR017441">
    <property type="entry name" value="Protein_kinase_ATP_BS"/>
</dbReference>
<accession>A0A9Q0H7A9</accession>
<dbReference type="PANTHER" id="PTHR48053:SF151">
    <property type="entry name" value="OS02G0216000 PROTEIN"/>
    <property type="match status" value="1"/>
</dbReference>
<dbReference type="PROSITE" id="PS00108">
    <property type="entry name" value="PROTEIN_KINASE_ST"/>
    <property type="match status" value="1"/>
</dbReference>
<keyword evidence="26" id="KW-1185">Reference proteome</keyword>
<dbReference type="SMART" id="SM00369">
    <property type="entry name" value="LRR_TYP"/>
    <property type="match status" value="8"/>
</dbReference>
<dbReference type="Pfam" id="PF00069">
    <property type="entry name" value="Pkinase"/>
    <property type="match status" value="1"/>
</dbReference>
<keyword evidence="10 23" id="KW-0732">Signal</keyword>
<keyword evidence="14 21" id="KW-0067">ATP-binding</keyword>
<evidence type="ECO:0000256" key="11">
    <source>
        <dbReference type="ARBA" id="ARBA00022737"/>
    </source>
</evidence>
<comment type="subcellular location">
    <subcellularLocation>
        <location evidence="1">Cell membrane</location>
        <topology evidence="1">Single-pass membrane protein</topology>
    </subcellularLocation>
</comment>
<evidence type="ECO:0000256" key="9">
    <source>
        <dbReference type="ARBA" id="ARBA00022692"/>
    </source>
</evidence>
<evidence type="ECO:0000256" key="14">
    <source>
        <dbReference type="ARBA" id="ARBA00022840"/>
    </source>
</evidence>
<dbReference type="EMBL" id="JAMYWD010000010">
    <property type="protein sequence ID" value="KAJ4959440.1"/>
    <property type="molecule type" value="Genomic_DNA"/>
</dbReference>
<evidence type="ECO:0000256" key="5">
    <source>
        <dbReference type="ARBA" id="ARBA00022527"/>
    </source>
</evidence>
<dbReference type="PRINTS" id="PR00019">
    <property type="entry name" value="LEURICHRPT"/>
</dbReference>
<gene>
    <name evidence="25" type="ORF">NE237_026551</name>
</gene>
<evidence type="ECO:0000256" key="19">
    <source>
        <dbReference type="ARBA" id="ARBA00047899"/>
    </source>
</evidence>
<dbReference type="SUPFAM" id="SSF52058">
    <property type="entry name" value="L domain-like"/>
    <property type="match status" value="2"/>
</dbReference>
<dbReference type="InterPro" id="IPR000719">
    <property type="entry name" value="Prot_kinase_dom"/>
</dbReference>
<dbReference type="OrthoDB" id="4062651at2759"/>
<dbReference type="PROSITE" id="PS00107">
    <property type="entry name" value="PROTEIN_KINASE_ATP"/>
    <property type="match status" value="1"/>
</dbReference>
<keyword evidence="9 22" id="KW-0812">Transmembrane</keyword>